<reference evidence="1 2" key="1">
    <citation type="submission" date="2021-03" db="EMBL/GenBank/DDBJ databases">
        <title>Sequencing the genomes of 1000 actinobacteria strains.</title>
        <authorList>
            <person name="Klenk H.-P."/>
        </authorList>
    </citation>
    <scope>NUCLEOTIDE SEQUENCE [LARGE SCALE GENOMIC DNA]</scope>
    <source>
        <strain evidence="1 2">DSM 46670</strain>
    </source>
</reference>
<evidence type="ECO:0000313" key="1">
    <source>
        <dbReference type="EMBL" id="MBP2324306.1"/>
    </source>
</evidence>
<dbReference type="RefSeq" id="WP_209641561.1">
    <property type="nucleotide sequence ID" value="NZ_JAGINW010000001.1"/>
</dbReference>
<dbReference type="InterPro" id="IPR021239">
    <property type="entry name" value="DUF2625"/>
</dbReference>
<name>A0ABS4TIW8_9PSEU</name>
<dbReference type="Pfam" id="PF10946">
    <property type="entry name" value="DUF2625"/>
    <property type="match status" value="1"/>
</dbReference>
<dbReference type="EMBL" id="JAGINW010000001">
    <property type="protein sequence ID" value="MBP2324306.1"/>
    <property type="molecule type" value="Genomic_DNA"/>
</dbReference>
<evidence type="ECO:0000313" key="2">
    <source>
        <dbReference type="Proteomes" id="UP001519332"/>
    </source>
</evidence>
<evidence type="ECO:0008006" key="3">
    <source>
        <dbReference type="Google" id="ProtNLM"/>
    </source>
</evidence>
<protein>
    <recommendedName>
        <fullName evidence="3">DUF2625 domain-containing protein</fullName>
    </recommendedName>
</protein>
<sequence length="234" mass="25474">MRDLGELVEVDEPVWPLLQQDFANSATLLRVLPASPAGRSCLLQLQVSVRSPLGAMILHTEGLILDGGWLRVYGGSNLAKVNGFPDEVDPTWQPPRGLIVAHDAVGGVFALNGYDPASIGRPGVQGQMIYFAPDTLEWEPMEIGGYGAWLQWLLSGALDEFYEGLRWRNWKAEALALQPTQGIAVYPFLWSEEAHVDLDATTRSAVPLSELLGLHADFCEKMGMTAPGFLGSVS</sequence>
<organism evidence="1 2">
    <name type="scientific">Kibdelosporangium banguiense</name>
    <dbReference type="NCBI Taxonomy" id="1365924"/>
    <lineage>
        <taxon>Bacteria</taxon>
        <taxon>Bacillati</taxon>
        <taxon>Actinomycetota</taxon>
        <taxon>Actinomycetes</taxon>
        <taxon>Pseudonocardiales</taxon>
        <taxon>Pseudonocardiaceae</taxon>
        <taxon>Kibdelosporangium</taxon>
    </lineage>
</organism>
<dbReference type="NCBIfam" id="NF008496">
    <property type="entry name" value="PRK11408.1-3"/>
    <property type="match status" value="1"/>
</dbReference>
<accession>A0ABS4TIW8</accession>
<comment type="caution">
    <text evidence="1">The sequence shown here is derived from an EMBL/GenBank/DDBJ whole genome shotgun (WGS) entry which is preliminary data.</text>
</comment>
<proteinExistence type="predicted"/>
<gene>
    <name evidence="1" type="ORF">JOF56_004691</name>
</gene>
<keyword evidence="2" id="KW-1185">Reference proteome</keyword>
<dbReference type="Proteomes" id="UP001519332">
    <property type="component" value="Unassembled WGS sequence"/>
</dbReference>